<comment type="caution">
    <text evidence="4">The sequence shown here is derived from an EMBL/GenBank/DDBJ whole genome shotgun (WGS) entry which is preliminary data.</text>
</comment>
<organism evidence="4 5">
    <name type="scientific">Phrynosoma platyrhinos</name>
    <name type="common">Desert horned lizard</name>
    <dbReference type="NCBI Taxonomy" id="52577"/>
    <lineage>
        <taxon>Eukaryota</taxon>
        <taxon>Metazoa</taxon>
        <taxon>Chordata</taxon>
        <taxon>Craniata</taxon>
        <taxon>Vertebrata</taxon>
        <taxon>Euteleostomi</taxon>
        <taxon>Lepidosauria</taxon>
        <taxon>Squamata</taxon>
        <taxon>Bifurcata</taxon>
        <taxon>Unidentata</taxon>
        <taxon>Episquamata</taxon>
        <taxon>Toxicofera</taxon>
        <taxon>Iguania</taxon>
        <taxon>Phrynosomatidae</taxon>
        <taxon>Phrynosomatinae</taxon>
        <taxon>Phrynosoma</taxon>
    </lineage>
</organism>
<feature type="region of interest" description="Disordered" evidence="3">
    <location>
        <begin position="155"/>
        <end position="176"/>
    </location>
</feature>
<dbReference type="InterPro" id="IPR038906">
    <property type="entry name" value="TTC36"/>
</dbReference>
<keyword evidence="5" id="KW-1185">Reference proteome</keyword>
<dbReference type="Gene3D" id="1.25.40.10">
    <property type="entry name" value="Tetratricopeptide repeat domain"/>
    <property type="match status" value="1"/>
</dbReference>
<dbReference type="Pfam" id="PF13432">
    <property type="entry name" value="TPR_16"/>
    <property type="match status" value="1"/>
</dbReference>
<dbReference type="PANTHER" id="PTHR21405">
    <property type="entry name" value="CDNA SEQUENCE BC021608"/>
    <property type="match status" value="1"/>
</dbReference>
<accession>A0ABQ7T105</accession>
<evidence type="ECO:0000256" key="1">
    <source>
        <dbReference type="ARBA" id="ARBA00006995"/>
    </source>
</evidence>
<gene>
    <name evidence="4" type="ORF">JD844_031672</name>
</gene>
<name>A0ABQ7T105_PHRPL</name>
<evidence type="ECO:0000256" key="2">
    <source>
        <dbReference type="ARBA" id="ARBA00019994"/>
    </source>
</evidence>
<dbReference type="Proteomes" id="UP000826234">
    <property type="component" value="Unassembled WGS sequence"/>
</dbReference>
<evidence type="ECO:0000313" key="5">
    <source>
        <dbReference type="Proteomes" id="UP000826234"/>
    </source>
</evidence>
<evidence type="ECO:0000256" key="3">
    <source>
        <dbReference type="SAM" id="MobiDB-lite"/>
    </source>
</evidence>
<dbReference type="InterPro" id="IPR011990">
    <property type="entry name" value="TPR-like_helical_dom_sf"/>
</dbReference>
<evidence type="ECO:0000313" key="4">
    <source>
        <dbReference type="EMBL" id="KAH0623399.1"/>
    </source>
</evidence>
<sequence>MELEVQGVSQAEAGDLEKALATFGQAIQLLPERASAYNNRAQALRLKGDVAGALEDLDTALRLSKGTGSVACQGFVQRGLIRRLQGQEEEALGDFEQAARLGSAFARQQLVQMNPYAALCNQMLDSSNLKPRGLPRVPRASISLPANLQLNDLTGQEKRAGDAPVEGEEERALSEPENSLVLVERGLGHFPMVGYIYRASNMSSDEIWL</sequence>
<dbReference type="SUPFAM" id="SSF48452">
    <property type="entry name" value="TPR-like"/>
    <property type="match status" value="1"/>
</dbReference>
<reference evidence="4 5" key="1">
    <citation type="journal article" date="2022" name="Gigascience">
        <title>A chromosome-level genome assembly and annotation of the desert horned lizard, Phrynosoma platyrhinos, provides insight into chromosomal rearrangements among reptiles.</title>
        <authorList>
            <person name="Koochekian N."/>
            <person name="Ascanio A."/>
            <person name="Farleigh K."/>
            <person name="Card D.C."/>
            <person name="Schield D.R."/>
            <person name="Castoe T.A."/>
            <person name="Jezkova T."/>
        </authorList>
    </citation>
    <scope>NUCLEOTIDE SEQUENCE [LARGE SCALE GENOMIC DNA]</scope>
    <source>
        <strain evidence="4">NK-2021</strain>
    </source>
</reference>
<dbReference type="SMART" id="SM00028">
    <property type="entry name" value="TPR"/>
    <property type="match status" value="3"/>
</dbReference>
<dbReference type="PANTHER" id="PTHR21405:SF0">
    <property type="entry name" value="TETRATRICOPEPTIDE REPEAT PROTEIN 36"/>
    <property type="match status" value="1"/>
</dbReference>
<comment type="similarity">
    <text evidence="1">Belongs to the TTC36 family.</text>
</comment>
<protein>
    <recommendedName>
        <fullName evidence="2">Tetratricopeptide repeat protein 36</fullName>
    </recommendedName>
</protein>
<dbReference type="InterPro" id="IPR019734">
    <property type="entry name" value="TPR_rpt"/>
</dbReference>
<dbReference type="EMBL" id="JAIPUX010003283">
    <property type="protein sequence ID" value="KAH0623399.1"/>
    <property type="molecule type" value="Genomic_DNA"/>
</dbReference>
<proteinExistence type="inferred from homology"/>